<dbReference type="Proteomes" id="UP001430679">
    <property type="component" value="Unassembled WGS sequence"/>
</dbReference>
<dbReference type="PROSITE" id="PS51257">
    <property type="entry name" value="PROKAR_LIPOPROTEIN"/>
    <property type="match status" value="1"/>
</dbReference>
<comment type="caution">
    <text evidence="1">The sequence shown here is derived from an EMBL/GenBank/DDBJ whole genome shotgun (WGS) entry which is preliminary data.</text>
</comment>
<reference evidence="1" key="1">
    <citation type="submission" date="2021-11" db="EMBL/GenBank/DDBJ databases">
        <title>Description of novel Flavobacterium species.</title>
        <authorList>
            <person name="Saticioglu I.B."/>
            <person name="Ay H."/>
            <person name="Altun S."/>
            <person name="Duman M."/>
        </authorList>
    </citation>
    <scope>NUCLEOTIDE SEQUENCE</scope>
    <source>
        <strain evidence="1">F-30</strain>
    </source>
</reference>
<dbReference type="SUPFAM" id="SSF51004">
    <property type="entry name" value="C-terminal (heme d1) domain of cytochrome cd1-nitrite reductase"/>
    <property type="match status" value="1"/>
</dbReference>
<evidence type="ECO:0008006" key="3">
    <source>
        <dbReference type="Google" id="ProtNLM"/>
    </source>
</evidence>
<accession>A0ABS8MC79</accession>
<gene>
    <name evidence="1" type="ORF">LNP81_08375</name>
</gene>
<evidence type="ECO:0000313" key="2">
    <source>
        <dbReference type="Proteomes" id="UP001430679"/>
    </source>
</evidence>
<sequence length="262" mass="28533">MKRFIKPSFYFLFISTLIMGTTISCSSNDDSGSDDSGSDGKADYALWLQLGSWPNTTQYVVGVDDLSKGSVSLVGNGAEVTSKADYGIIAKNGFYYYPSTSSNFGKMTKFEFKNNQLAVVKEVPFTYQKSINCYTWVDDNTLLLFGTNGDGNKVLYTVVNATTLEIKNGELALPAIPTGYSSYNQGNIEYSNGKIYVAFSNMAIWPALAESGMNIAVVNYPSFAVEKVIESSDADGNGGSNMWMPTSCTDEAGDVYMMFFAD</sequence>
<dbReference type="InterPro" id="IPR011048">
    <property type="entry name" value="Haem_d1_sf"/>
</dbReference>
<protein>
    <recommendedName>
        <fullName evidence="3">LVIVD repeat-containing protein</fullName>
    </recommendedName>
</protein>
<name>A0ABS8MC79_9FLAO</name>
<keyword evidence="2" id="KW-1185">Reference proteome</keyword>
<evidence type="ECO:0000313" key="1">
    <source>
        <dbReference type="EMBL" id="MCC9063009.1"/>
    </source>
</evidence>
<proteinExistence type="predicted"/>
<dbReference type="RefSeq" id="WP_230034960.1">
    <property type="nucleotide sequence ID" value="NZ_JAJJMM010000001.1"/>
</dbReference>
<dbReference type="EMBL" id="JAJJMM010000001">
    <property type="protein sequence ID" value="MCC9063009.1"/>
    <property type="molecule type" value="Genomic_DNA"/>
</dbReference>
<organism evidence="1 2">
    <name type="scientific">Flavobacterium piscisymbiosum</name>
    <dbReference type="NCBI Taxonomy" id="2893753"/>
    <lineage>
        <taxon>Bacteria</taxon>
        <taxon>Pseudomonadati</taxon>
        <taxon>Bacteroidota</taxon>
        <taxon>Flavobacteriia</taxon>
        <taxon>Flavobacteriales</taxon>
        <taxon>Flavobacteriaceae</taxon>
        <taxon>Flavobacterium</taxon>
    </lineage>
</organism>